<dbReference type="Proteomes" id="UP000094256">
    <property type="component" value="Chromosome"/>
</dbReference>
<dbReference type="AlphaFoldDB" id="A0A1B3Z6U9"/>
<protein>
    <submittedName>
        <fullName evidence="2">Universal stress protein UspA</fullName>
    </submittedName>
</protein>
<reference evidence="2 3" key="1">
    <citation type="submission" date="2016-01" db="EMBL/GenBank/DDBJ databases">
        <title>Complete genome and mega plasmid sequence of Sphingomonas panacis DCY99 elicits systemic resistance in rice to Xanthomonas oryzae.</title>
        <authorList>
            <person name="Kim Y.J."/>
            <person name="Yang D.C."/>
            <person name="Sing P."/>
        </authorList>
    </citation>
    <scope>NUCLEOTIDE SEQUENCE [LARGE SCALE GENOMIC DNA]</scope>
    <source>
        <strain evidence="2 3">DCY99</strain>
    </source>
</reference>
<keyword evidence="3" id="KW-1185">Reference proteome</keyword>
<dbReference type="Pfam" id="PF00582">
    <property type="entry name" value="Usp"/>
    <property type="match status" value="1"/>
</dbReference>
<dbReference type="SUPFAM" id="SSF52402">
    <property type="entry name" value="Adenine nucleotide alpha hydrolases-like"/>
    <property type="match status" value="2"/>
</dbReference>
<gene>
    <name evidence="2" type="ORF">AWL63_03325</name>
</gene>
<dbReference type="InterPro" id="IPR006016">
    <property type="entry name" value="UspA"/>
</dbReference>
<proteinExistence type="predicted"/>
<dbReference type="Gene3D" id="3.40.50.12370">
    <property type="match status" value="1"/>
</dbReference>
<dbReference type="OrthoDB" id="9804721at2"/>
<accession>A0A1B3Z6U9</accession>
<dbReference type="KEGG" id="span:AWL63_03325"/>
<evidence type="ECO:0000313" key="2">
    <source>
        <dbReference type="EMBL" id="AOH83149.1"/>
    </source>
</evidence>
<evidence type="ECO:0000313" key="3">
    <source>
        <dbReference type="Proteomes" id="UP000094256"/>
    </source>
</evidence>
<dbReference type="EMBL" id="CP014168">
    <property type="protein sequence ID" value="AOH83149.1"/>
    <property type="molecule type" value="Genomic_DNA"/>
</dbReference>
<dbReference type="CDD" id="cd00293">
    <property type="entry name" value="USP-like"/>
    <property type="match status" value="1"/>
</dbReference>
<feature type="domain" description="UspA" evidence="1">
    <location>
        <begin position="197"/>
        <end position="262"/>
    </location>
</feature>
<organism evidence="2 3">
    <name type="scientific">Sphingomonas panacis</name>
    <dbReference type="NCBI Taxonomy" id="1560345"/>
    <lineage>
        <taxon>Bacteria</taxon>
        <taxon>Pseudomonadati</taxon>
        <taxon>Pseudomonadota</taxon>
        <taxon>Alphaproteobacteria</taxon>
        <taxon>Sphingomonadales</taxon>
        <taxon>Sphingomonadaceae</taxon>
        <taxon>Sphingomonas</taxon>
    </lineage>
</organism>
<evidence type="ECO:0000259" key="1">
    <source>
        <dbReference type="Pfam" id="PF00582"/>
    </source>
</evidence>
<sequence>MKNILLLVHDDSGQEARLQAALDVTRAFEGHLSCVDVSVLPVLVGDYYGGAEAEAILFADECERETHNKAALEARLANEDVPWDWCDSTGSIGKCLQDKATLADLIVLNRKLDVAGPDMRDIVSDLVMHARAPILAVPETLKSMRLDRALVAWDGRGSAAATMRACLPLLKRAKDVEIFMARSGGEGVEPTEAAEYLSRHDVHATVRVVDERHHAPDQLIEDEATRWHADYVLMGAYGHGRLRETFGGVTKRMLSNSTLPLILGH</sequence>
<dbReference type="RefSeq" id="WP_069203731.1">
    <property type="nucleotide sequence ID" value="NZ_CP014168.1"/>
</dbReference>
<dbReference type="STRING" id="1560345.AWL63_03325"/>
<name>A0A1B3Z6U9_9SPHN</name>